<dbReference type="AlphaFoldDB" id="A0A382EJJ4"/>
<reference evidence="2" key="1">
    <citation type="submission" date="2018-05" db="EMBL/GenBank/DDBJ databases">
        <authorList>
            <person name="Lanie J.A."/>
            <person name="Ng W.-L."/>
            <person name="Kazmierczak K.M."/>
            <person name="Andrzejewski T.M."/>
            <person name="Davidsen T.M."/>
            <person name="Wayne K.J."/>
            <person name="Tettelin H."/>
            <person name="Glass J.I."/>
            <person name="Rusch D."/>
            <person name="Podicherti R."/>
            <person name="Tsui H.-C.T."/>
            <person name="Winkler M.E."/>
        </authorList>
    </citation>
    <scope>NUCLEOTIDE SEQUENCE</scope>
</reference>
<dbReference type="InterPro" id="IPR046699">
    <property type="entry name" value="ARPP-1"/>
</dbReference>
<dbReference type="Pfam" id="PF20208">
    <property type="entry name" value="ARPP-1"/>
    <property type="match status" value="1"/>
</dbReference>
<feature type="domain" description="ARG and Rhodanese-Phosphatase-superfamily-associated" evidence="1">
    <location>
        <begin position="2"/>
        <end position="136"/>
    </location>
</feature>
<protein>
    <recommendedName>
        <fullName evidence="1">ARG and Rhodanese-Phosphatase-superfamily-associated domain-containing protein</fullName>
    </recommendedName>
</protein>
<evidence type="ECO:0000313" key="2">
    <source>
        <dbReference type="EMBL" id="SVB50234.1"/>
    </source>
</evidence>
<sequence length="156" mass="17903">MQSRSNTHSMKEIYDKNIEQLDFFESKIEPTPKQVGALYAIGPKILGFDIFDQTKTLKQHIRKLTRSVAIDAIEDLKDISKRPSLDEVKEFIDSFLTLEVDNYPAIGLGTDVRAYNQHLTLSALEYDRCCVHLAGFSVQSNDRGSRLRRENFYRSA</sequence>
<accession>A0A382EJJ4</accession>
<dbReference type="EMBL" id="UINC01044585">
    <property type="protein sequence ID" value="SVB50234.1"/>
    <property type="molecule type" value="Genomic_DNA"/>
</dbReference>
<name>A0A382EJJ4_9ZZZZ</name>
<evidence type="ECO:0000259" key="1">
    <source>
        <dbReference type="Pfam" id="PF20208"/>
    </source>
</evidence>
<organism evidence="2">
    <name type="scientific">marine metagenome</name>
    <dbReference type="NCBI Taxonomy" id="408172"/>
    <lineage>
        <taxon>unclassified sequences</taxon>
        <taxon>metagenomes</taxon>
        <taxon>ecological metagenomes</taxon>
    </lineage>
</organism>
<proteinExistence type="predicted"/>
<gene>
    <name evidence="2" type="ORF">METZ01_LOCUS203088</name>
</gene>